<dbReference type="GeneID" id="26229560"/>
<protein>
    <submittedName>
        <fullName evidence="1">Duf4419 domain protein</fullName>
    </submittedName>
</protein>
<dbReference type="Pfam" id="PF14388">
    <property type="entry name" value="DUF4419"/>
    <property type="match status" value="1"/>
</dbReference>
<organism evidence="1 2">
    <name type="scientific">Penicillium digitatum</name>
    <name type="common">Green mold</name>
    <dbReference type="NCBI Taxonomy" id="36651"/>
    <lineage>
        <taxon>Eukaryota</taxon>
        <taxon>Fungi</taxon>
        <taxon>Dikarya</taxon>
        <taxon>Ascomycota</taxon>
        <taxon>Pezizomycotina</taxon>
        <taxon>Eurotiomycetes</taxon>
        <taxon>Eurotiomycetidae</taxon>
        <taxon>Eurotiales</taxon>
        <taxon>Aspergillaceae</taxon>
        <taxon>Penicillium</taxon>
    </lineage>
</organism>
<dbReference type="EMBL" id="CP060776">
    <property type="protein sequence ID" value="QQK44740.1"/>
    <property type="molecule type" value="Genomic_DNA"/>
</dbReference>
<dbReference type="PANTHER" id="PTHR31252:SF11">
    <property type="entry name" value="DUF4419 DOMAIN-CONTAINING PROTEIN"/>
    <property type="match status" value="1"/>
</dbReference>
<dbReference type="RefSeq" id="XP_065957107.1">
    <property type="nucleotide sequence ID" value="XM_066102024.1"/>
</dbReference>
<dbReference type="Proteomes" id="UP000595662">
    <property type="component" value="Chromosome 3"/>
</dbReference>
<name>A0A7T6XPA4_PENDI</name>
<reference evidence="1 2" key="1">
    <citation type="submission" date="2020-08" db="EMBL/GenBank/DDBJ databases">
        <title>The completed genome sequence of the pathogenic ascomycete fungus Penicillium digitatum.</title>
        <authorList>
            <person name="Wang M."/>
        </authorList>
    </citation>
    <scope>NUCLEOTIDE SEQUENCE [LARGE SCALE GENOMIC DNA]</scope>
    <source>
        <strain evidence="1 2">PdW03</strain>
    </source>
</reference>
<dbReference type="InterPro" id="IPR025533">
    <property type="entry name" value="DUF4419"/>
</dbReference>
<evidence type="ECO:0000313" key="2">
    <source>
        <dbReference type="Proteomes" id="UP000595662"/>
    </source>
</evidence>
<accession>A0A7T6XPA4</accession>
<dbReference type="VEuPathDB" id="FungiDB:PDIP_12370"/>
<dbReference type="AlphaFoldDB" id="A0A7T6XPA4"/>
<gene>
    <name evidence="1" type="ORF">Pdw03_8641</name>
</gene>
<sequence>MPITFTPTPKHLPRGLKLQRQTIDWELTKDFFDTYISTSENGFIGAVFHVNSQYHLFVLQPEDARFTILSQLSFFVIAHSEDIWHLFVAHKSTVSLEITTIDTMDTVNFGEMALCRTELMGKRVVNLDSPSWTMPAFSTTTVSDEVVAAVIMMGSMQKYFSYQFALRCGNPSVTLLGERGDWELVVTKLAQLAHLGG</sequence>
<dbReference type="PANTHER" id="PTHR31252">
    <property type="entry name" value="DUF4419 DOMAIN-CONTAINING PROTEIN"/>
    <property type="match status" value="1"/>
</dbReference>
<evidence type="ECO:0000313" key="1">
    <source>
        <dbReference type="EMBL" id="QQK44740.1"/>
    </source>
</evidence>
<proteinExistence type="predicted"/>